<protein>
    <submittedName>
        <fullName evidence="1">Uncharacterized protein</fullName>
    </submittedName>
</protein>
<dbReference type="EMBL" id="JABEBT010000179">
    <property type="protein sequence ID" value="KAF7626090.1"/>
    <property type="molecule type" value="Genomic_DNA"/>
</dbReference>
<keyword evidence="2" id="KW-1185">Reference proteome</keyword>
<dbReference type="OrthoDB" id="10521254at2759"/>
<gene>
    <name evidence="1" type="ORF">Mgra_00009728</name>
</gene>
<dbReference type="AlphaFoldDB" id="A0A8S9ZB88"/>
<organism evidence="1 2">
    <name type="scientific">Meloidogyne graminicola</name>
    <dbReference type="NCBI Taxonomy" id="189291"/>
    <lineage>
        <taxon>Eukaryota</taxon>
        <taxon>Metazoa</taxon>
        <taxon>Ecdysozoa</taxon>
        <taxon>Nematoda</taxon>
        <taxon>Chromadorea</taxon>
        <taxon>Rhabditida</taxon>
        <taxon>Tylenchina</taxon>
        <taxon>Tylenchomorpha</taxon>
        <taxon>Tylenchoidea</taxon>
        <taxon>Meloidogynidae</taxon>
        <taxon>Meloidogyninae</taxon>
        <taxon>Meloidogyne</taxon>
    </lineage>
</organism>
<comment type="caution">
    <text evidence="1">The sequence shown here is derived from an EMBL/GenBank/DDBJ whole genome shotgun (WGS) entry which is preliminary data.</text>
</comment>
<evidence type="ECO:0000313" key="2">
    <source>
        <dbReference type="Proteomes" id="UP000605970"/>
    </source>
</evidence>
<accession>A0A8S9ZB88</accession>
<reference evidence="1" key="1">
    <citation type="journal article" date="2020" name="Ecol. Evol.">
        <title>Genome structure and content of the rice root-knot nematode (Meloidogyne graminicola).</title>
        <authorList>
            <person name="Phan N.T."/>
            <person name="Danchin E.G.J."/>
            <person name="Klopp C."/>
            <person name="Perfus-Barbeoch L."/>
            <person name="Kozlowski D.K."/>
            <person name="Koutsovoulos G.D."/>
            <person name="Lopez-Roques C."/>
            <person name="Bouchez O."/>
            <person name="Zahm M."/>
            <person name="Besnard G."/>
            <person name="Bellafiore S."/>
        </authorList>
    </citation>
    <scope>NUCLEOTIDE SEQUENCE</scope>
    <source>
        <strain evidence="1">VN-18</strain>
    </source>
</reference>
<sequence>MNTNRSESSSTSSCVFSGKLVHDGAFNLKLEHKLLPNEKNKQNTLKLFGNTTTFKNTSVTIQVGQQTCQASFNDKTVLCNLPVDKPQNGNLIFSFKGKEVKIPFKNVQLFNANLCEIELENYDKEKHIVQLKINGLTFKIIESKDETKECKPTQ</sequence>
<name>A0A8S9ZB88_9BILA</name>
<evidence type="ECO:0000313" key="1">
    <source>
        <dbReference type="EMBL" id="KAF7626090.1"/>
    </source>
</evidence>
<dbReference type="Proteomes" id="UP000605970">
    <property type="component" value="Unassembled WGS sequence"/>
</dbReference>
<proteinExistence type="predicted"/>